<evidence type="ECO:0000256" key="1">
    <source>
        <dbReference type="SAM" id="Coils"/>
    </source>
</evidence>
<sequence length="91" mass="10777">MDYRITNLQQENDALKSRGGPKAVAAIEECTTKLEKELEKIKRERDEALQWLELFDKELNEARCDLSEAQRQLKEAWVRARRADDELLMER</sequence>
<feature type="coiled-coil region" evidence="1">
    <location>
        <begin position="24"/>
        <end position="72"/>
    </location>
</feature>
<name>A0A426Z6M1_ENSVE</name>
<proteinExistence type="predicted"/>
<protein>
    <submittedName>
        <fullName evidence="2">Uncharacterized protein</fullName>
    </submittedName>
</protein>
<keyword evidence="1" id="KW-0175">Coiled coil</keyword>
<reference evidence="2 3" key="1">
    <citation type="journal article" date="2014" name="Agronomy (Basel)">
        <title>A Draft Genome Sequence for Ensete ventricosum, the Drought-Tolerant Tree Against Hunger.</title>
        <authorList>
            <person name="Harrison J."/>
            <person name="Moore K.A."/>
            <person name="Paszkiewicz K."/>
            <person name="Jones T."/>
            <person name="Grant M."/>
            <person name="Ambacheew D."/>
            <person name="Muzemil S."/>
            <person name="Studholme D.J."/>
        </authorList>
    </citation>
    <scope>NUCLEOTIDE SEQUENCE [LARGE SCALE GENOMIC DNA]</scope>
</reference>
<dbReference type="EMBL" id="AMZH03008130">
    <property type="protein sequence ID" value="RRT59640.1"/>
    <property type="molecule type" value="Genomic_DNA"/>
</dbReference>
<organism evidence="2 3">
    <name type="scientific">Ensete ventricosum</name>
    <name type="common">Abyssinian banana</name>
    <name type="synonym">Musa ensete</name>
    <dbReference type="NCBI Taxonomy" id="4639"/>
    <lineage>
        <taxon>Eukaryota</taxon>
        <taxon>Viridiplantae</taxon>
        <taxon>Streptophyta</taxon>
        <taxon>Embryophyta</taxon>
        <taxon>Tracheophyta</taxon>
        <taxon>Spermatophyta</taxon>
        <taxon>Magnoliopsida</taxon>
        <taxon>Liliopsida</taxon>
        <taxon>Zingiberales</taxon>
        <taxon>Musaceae</taxon>
        <taxon>Ensete</taxon>
    </lineage>
</organism>
<dbReference type="AlphaFoldDB" id="A0A426Z6M1"/>
<evidence type="ECO:0000313" key="2">
    <source>
        <dbReference type="EMBL" id="RRT59640.1"/>
    </source>
</evidence>
<dbReference type="Proteomes" id="UP000287651">
    <property type="component" value="Unassembled WGS sequence"/>
</dbReference>
<evidence type="ECO:0000313" key="3">
    <source>
        <dbReference type="Proteomes" id="UP000287651"/>
    </source>
</evidence>
<gene>
    <name evidence="2" type="ORF">B296_00042841</name>
</gene>
<comment type="caution">
    <text evidence="2">The sequence shown here is derived from an EMBL/GenBank/DDBJ whole genome shotgun (WGS) entry which is preliminary data.</text>
</comment>
<accession>A0A426Z6M1</accession>